<dbReference type="InterPro" id="IPR023186">
    <property type="entry name" value="IUNH"/>
</dbReference>
<accession>A0ABQ5UM20</accession>
<dbReference type="InterPro" id="IPR036452">
    <property type="entry name" value="Ribo_hydro-like"/>
</dbReference>
<comment type="caution">
    <text evidence="4">The sequence shown here is derived from an EMBL/GenBank/DDBJ whole genome shotgun (WGS) entry which is preliminary data.</text>
</comment>
<keyword evidence="2" id="KW-0326">Glycosidase</keyword>
<keyword evidence="1 4" id="KW-0378">Hydrolase</keyword>
<dbReference type="GO" id="GO:0016787">
    <property type="term" value="F:hydrolase activity"/>
    <property type="evidence" value="ECO:0007669"/>
    <property type="project" value="UniProtKB-KW"/>
</dbReference>
<evidence type="ECO:0000256" key="2">
    <source>
        <dbReference type="ARBA" id="ARBA00023295"/>
    </source>
</evidence>
<dbReference type="PANTHER" id="PTHR12304:SF4">
    <property type="entry name" value="URIDINE NUCLEOSIDASE"/>
    <property type="match status" value="1"/>
</dbReference>
<sequence>MTVHKIIIDTDPGIDDAMALHHAFADERLDVVGLTTVFGNVPVKTATRNAIHLTDLAGLKIPVAEGAATPMTITPNPHADFVHGVEGFGDYPPQVPSREKDTRSAAEFLCEVTKANPGEITICAVGPLTNLALALEHDPEIAKNAKKVVIMGGAVEAPGNVTPFAEANIWNDPHAAQVVFDADWDVTLVGLDVTHSVSCNMDDFRDVTKHSPDIGKFLEQVSEYYIKFYTENVGVDGCYLHDPAAVIAITDPEFFEVKEAPLNTILEGDEVGNTIADPAKNGRPVKICLEVNDQGVKDTFLSTLKKADARRDARSA</sequence>
<proteinExistence type="predicted"/>
<evidence type="ECO:0000313" key="5">
    <source>
        <dbReference type="Proteomes" id="UP001161405"/>
    </source>
</evidence>
<protein>
    <submittedName>
        <fullName evidence="4">Nucleoside hydrolase</fullName>
    </submittedName>
</protein>
<feature type="domain" description="Inosine/uridine-preferring nucleoside hydrolase" evidence="3">
    <location>
        <begin position="6"/>
        <end position="297"/>
    </location>
</feature>
<dbReference type="Pfam" id="PF01156">
    <property type="entry name" value="IU_nuc_hydro"/>
    <property type="match status" value="1"/>
</dbReference>
<dbReference type="EMBL" id="BSNI01000001">
    <property type="protein sequence ID" value="GLQ16081.1"/>
    <property type="molecule type" value="Genomic_DNA"/>
</dbReference>
<evidence type="ECO:0000259" key="3">
    <source>
        <dbReference type="Pfam" id="PF01156"/>
    </source>
</evidence>
<reference evidence="4" key="2">
    <citation type="submission" date="2023-01" db="EMBL/GenBank/DDBJ databases">
        <title>Draft genome sequence of Maritalea porphyrae strain NBRC 107169.</title>
        <authorList>
            <person name="Sun Q."/>
            <person name="Mori K."/>
        </authorList>
    </citation>
    <scope>NUCLEOTIDE SEQUENCE</scope>
    <source>
        <strain evidence="4">NBRC 107169</strain>
    </source>
</reference>
<dbReference type="InterPro" id="IPR001910">
    <property type="entry name" value="Inosine/uridine_hydrolase_dom"/>
</dbReference>
<dbReference type="Gene3D" id="3.90.245.10">
    <property type="entry name" value="Ribonucleoside hydrolase-like"/>
    <property type="match status" value="1"/>
</dbReference>
<evidence type="ECO:0000313" key="4">
    <source>
        <dbReference type="EMBL" id="GLQ16081.1"/>
    </source>
</evidence>
<dbReference type="RefSeq" id="WP_284361404.1">
    <property type="nucleotide sequence ID" value="NZ_BSNI01000001.1"/>
</dbReference>
<dbReference type="PANTHER" id="PTHR12304">
    <property type="entry name" value="INOSINE-URIDINE PREFERRING NUCLEOSIDE HYDROLASE"/>
    <property type="match status" value="1"/>
</dbReference>
<dbReference type="SUPFAM" id="SSF53590">
    <property type="entry name" value="Nucleoside hydrolase"/>
    <property type="match status" value="1"/>
</dbReference>
<reference evidence="4" key="1">
    <citation type="journal article" date="2014" name="Int. J. Syst. Evol. Microbiol.">
        <title>Complete genome of a new Firmicutes species belonging to the dominant human colonic microbiota ('Ruminococcus bicirculans') reveals two chromosomes and a selective capacity to utilize plant glucans.</title>
        <authorList>
            <consortium name="NISC Comparative Sequencing Program"/>
            <person name="Wegmann U."/>
            <person name="Louis P."/>
            <person name="Goesmann A."/>
            <person name="Henrissat B."/>
            <person name="Duncan S.H."/>
            <person name="Flint H.J."/>
        </authorList>
    </citation>
    <scope>NUCLEOTIDE SEQUENCE</scope>
    <source>
        <strain evidence="4">NBRC 107169</strain>
    </source>
</reference>
<name>A0ABQ5UM20_9HYPH</name>
<evidence type="ECO:0000256" key="1">
    <source>
        <dbReference type="ARBA" id="ARBA00022801"/>
    </source>
</evidence>
<dbReference type="CDD" id="cd02650">
    <property type="entry name" value="nuc_hydro_CaPnhB"/>
    <property type="match status" value="1"/>
</dbReference>
<dbReference type="Proteomes" id="UP001161405">
    <property type="component" value="Unassembled WGS sequence"/>
</dbReference>
<gene>
    <name evidence="4" type="ORF">GCM10007879_03300</name>
</gene>
<organism evidence="4 5">
    <name type="scientific">Maritalea porphyrae</name>
    <dbReference type="NCBI Taxonomy" id="880732"/>
    <lineage>
        <taxon>Bacteria</taxon>
        <taxon>Pseudomonadati</taxon>
        <taxon>Pseudomonadota</taxon>
        <taxon>Alphaproteobacteria</taxon>
        <taxon>Hyphomicrobiales</taxon>
        <taxon>Devosiaceae</taxon>
        <taxon>Maritalea</taxon>
    </lineage>
</organism>
<keyword evidence="5" id="KW-1185">Reference proteome</keyword>